<evidence type="ECO:0000259" key="7">
    <source>
        <dbReference type="SMART" id="SM01007"/>
    </source>
</evidence>
<accession>A0A5K7ZZ69</accession>
<dbReference type="GO" id="GO:0005829">
    <property type="term" value="C:cytosol"/>
    <property type="evidence" value="ECO:0007669"/>
    <property type="project" value="TreeGrafter"/>
</dbReference>
<feature type="binding site" evidence="6">
    <location>
        <position position="225"/>
    </location>
    <ligand>
        <name>Zn(2+)</name>
        <dbReference type="ChEBI" id="CHEBI:29105"/>
    </ligand>
</feature>
<dbReference type="PANTHER" id="PTHR22789">
    <property type="entry name" value="FUCULOSE PHOSPHATE ALDOLASE"/>
    <property type="match status" value="1"/>
</dbReference>
<dbReference type="UniPathway" id="UPA00541">
    <property type="reaction ID" value="UER00603"/>
</dbReference>
<organism evidence="8 9">
    <name type="scientific">Desulfosarcina ovata subsp. sediminis</name>
    <dbReference type="NCBI Taxonomy" id="885957"/>
    <lineage>
        <taxon>Bacteria</taxon>
        <taxon>Pseudomonadati</taxon>
        <taxon>Thermodesulfobacteriota</taxon>
        <taxon>Desulfobacteria</taxon>
        <taxon>Desulfobacterales</taxon>
        <taxon>Desulfosarcinaceae</taxon>
        <taxon>Desulfosarcina</taxon>
    </lineage>
</organism>
<dbReference type="Gene3D" id="3.40.225.10">
    <property type="entry name" value="Class II aldolase/adducin N-terminal domain"/>
    <property type="match status" value="1"/>
</dbReference>
<evidence type="ECO:0000256" key="1">
    <source>
        <dbReference type="ARBA" id="ARBA00022490"/>
    </source>
</evidence>
<dbReference type="AlphaFoldDB" id="A0A5K7ZZ69"/>
<feature type="domain" description="Class II aldolase/adducin N-terminal" evidence="7">
    <location>
        <begin position="24"/>
        <end position="252"/>
    </location>
</feature>
<feature type="binding site" evidence="6">
    <location>
        <position position="154"/>
    </location>
    <ligand>
        <name>Zn(2+)</name>
        <dbReference type="ChEBI" id="CHEBI:29105"/>
    </ligand>
</feature>
<feature type="active site" evidence="6">
    <location>
        <position position="130"/>
    </location>
</feature>
<keyword evidence="4 6" id="KW-0456">Lyase</keyword>
<evidence type="ECO:0000256" key="6">
    <source>
        <dbReference type="HAMAP-Rule" id="MF_00770"/>
    </source>
</evidence>
<gene>
    <name evidence="6 8" type="primary">rhaD</name>
    <name evidence="8" type="ORF">DSCO28_61510</name>
</gene>
<dbReference type="GO" id="GO:0008994">
    <property type="term" value="F:rhamnulose-1-phosphate aldolase activity"/>
    <property type="evidence" value="ECO:0007669"/>
    <property type="project" value="UniProtKB-UniRule"/>
</dbReference>
<evidence type="ECO:0000313" key="8">
    <source>
        <dbReference type="EMBL" id="BBO85585.1"/>
    </source>
</evidence>
<evidence type="ECO:0000256" key="3">
    <source>
        <dbReference type="ARBA" id="ARBA00022833"/>
    </source>
</evidence>
<reference evidence="8 9" key="1">
    <citation type="submission" date="2019-11" db="EMBL/GenBank/DDBJ databases">
        <title>Comparative genomics of hydrocarbon-degrading Desulfosarcina strains.</title>
        <authorList>
            <person name="Watanabe M."/>
            <person name="Kojima H."/>
            <person name="Fukui M."/>
        </authorList>
    </citation>
    <scope>NUCLEOTIDE SEQUENCE [LARGE SCALE GENOMIC DNA]</scope>
    <source>
        <strain evidence="8 9">28bB2T</strain>
    </source>
</reference>
<feature type="binding site" evidence="6">
    <location>
        <position position="156"/>
    </location>
    <ligand>
        <name>Zn(2+)</name>
        <dbReference type="ChEBI" id="CHEBI:29105"/>
    </ligand>
</feature>
<keyword evidence="2 6" id="KW-0479">Metal-binding</keyword>
<protein>
    <recommendedName>
        <fullName evidence="6">Rhamnulose-1-phosphate aldolase</fullName>
        <ecNumber evidence="6">4.1.2.19</ecNumber>
    </recommendedName>
</protein>
<dbReference type="SMART" id="SM01007">
    <property type="entry name" value="Aldolase_II"/>
    <property type="match status" value="1"/>
</dbReference>
<dbReference type="KEGG" id="dov:DSCO28_61510"/>
<dbReference type="InterPro" id="IPR013447">
    <property type="entry name" value="Rhamnulose-1-P_Aldolase"/>
</dbReference>
<comment type="subcellular location">
    <subcellularLocation>
        <location evidence="6">Cytoplasm</location>
    </subcellularLocation>
</comment>
<evidence type="ECO:0000256" key="2">
    <source>
        <dbReference type="ARBA" id="ARBA00022723"/>
    </source>
</evidence>
<keyword evidence="3 6" id="KW-0862">Zinc</keyword>
<sequence length="286" mass="31692">MNIRKTIALQEATQMTVIDAPFVRGFIRLTDDAFKKGWHERNGGNLSYRIRPEEIETVRSSLRDPAEWTDIGLRLPDLAGEYFLVTGSGKYMRNVIECPADNIAIALIDKAGEKFSLVWGLESGGRPTSEFPTHLINHAITAKRTNGAHRVIYHAHPANIIALSFVLPLTDRAFTRELWGMATECPVVFPEGVGVVPWMVPGGSEIAKATGKLMEQYNVVVWAHHGVFCSGADFDETFGLMDTVEKSAEISVKVRSMGGAHQGIAPDELRHLASDFNVTLPEKFFR</sequence>
<dbReference type="GO" id="GO:0046872">
    <property type="term" value="F:metal ion binding"/>
    <property type="evidence" value="ECO:0007669"/>
    <property type="project" value="UniProtKB-KW"/>
</dbReference>
<comment type="cofactor">
    <cofactor evidence="6">
        <name>Zn(2+)</name>
        <dbReference type="ChEBI" id="CHEBI:29105"/>
    </cofactor>
    <text evidence="6">Binds 1 zinc ion per subunit.</text>
</comment>
<comment type="catalytic activity">
    <reaction evidence="6">
        <text>L-rhamnulose 1-phosphate = (S)-lactaldehyde + dihydroxyacetone phosphate</text>
        <dbReference type="Rhea" id="RHEA:19689"/>
        <dbReference type="ChEBI" id="CHEBI:18041"/>
        <dbReference type="ChEBI" id="CHEBI:57642"/>
        <dbReference type="ChEBI" id="CHEBI:58313"/>
        <dbReference type="EC" id="4.1.2.19"/>
    </reaction>
</comment>
<dbReference type="EC" id="4.1.2.19" evidence="6"/>
<dbReference type="InterPro" id="IPR050197">
    <property type="entry name" value="Aldolase_class_II_sugar_metab"/>
</dbReference>
<dbReference type="RefSeq" id="WP_197910354.1">
    <property type="nucleotide sequence ID" value="NZ_AP021876.1"/>
</dbReference>
<dbReference type="GO" id="GO:0019301">
    <property type="term" value="P:rhamnose catabolic process"/>
    <property type="evidence" value="ECO:0007669"/>
    <property type="project" value="UniProtKB-UniRule"/>
</dbReference>
<dbReference type="Pfam" id="PF00596">
    <property type="entry name" value="Aldolase_II"/>
    <property type="match status" value="1"/>
</dbReference>
<keyword evidence="1 6" id="KW-0963">Cytoplasm</keyword>
<dbReference type="PANTHER" id="PTHR22789:SF16">
    <property type="entry name" value="RHAMNULOSE-1-PHOSPHATE ALDOLASE"/>
    <property type="match status" value="1"/>
</dbReference>
<dbReference type="NCBIfam" id="NF002963">
    <property type="entry name" value="PRK03634.1"/>
    <property type="match status" value="1"/>
</dbReference>
<dbReference type="InterPro" id="IPR001303">
    <property type="entry name" value="Aldolase_II/adducin_N"/>
</dbReference>
<name>A0A5K7ZZ69_9BACT</name>
<comment type="similarity">
    <text evidence="6">Belongs to the aldolase class II family. RhaD subfamily.</text>
</comment>
<evidence type="ECO:0000256" key="4">
    <source>
        <dbReference type="ARBA" id="ARBA00023239"/>
    </source>
</evidence>
<evidence type="ECO:0000256" key="5">
    <source>
        <dbReference type="ARBA" id="ARBA00023308"/>
    </source>
</evidence>
<proteinExistence type="inferred from homology"/>
<comment type="function">
    <text evidence="6">Catalyzes the reversible cleavage of L-rhamnulose-1-phosphate to dihydroxyacetone phosphate (DHAP) and L-lactaldehyde.</text>
</comment>
<comment type="pathway">
    <text evidence="6">Carbohydrate degradation; L-rhamnose degradation; glycerone phosphate from L-rhamnose: step 3/3.</text>
</comment>
<evidence type="ECO:0000313" key="9">
    <source>
        <dbReference type="Proteomes" id="UP000425960"/>
    </source>
</evidence>
<dbReference type="EMBL" id="AP021876">
    <property type="protein sequence ID" value="BBO85585.1"/>
    <property type="molecule type" value="Genomic_DNA"/>
</dbReference>
<dbReference type="InterPro" id="IPR036409">
    <property type="entry name" value="Aldolase_II/adducin_N_sf"/>
</dbReference>
<dbReference type="HAMAP" id="MF_00770">
    <property type="entry name" value="RhaD"/>
    <property type="match status" value="1"/>
</dbReference>
<dbReference type="SUPFAM" id="SSF53639">
    <property type="entry name" value="AraD/HMP-PK domain-like"/>
    <property type="match status" value="1"/>
</dbReference>
<dbReference type="Proteomes" id="UP000425960">
    <property type="component" value="Chromosome"/>
</dbReference>
<dbReference type="GO" id="GO:0019323">
    <property type="term" value="P:pentose catabolic process"/>
    <property type="evidence" value="ECO:0007669"/>
    <property type="project" value="TreeGrafter"/>
</dbReference>
<keyword evidence="5 6" id="KW-0684">Rhamnose metabolism</keyword>